<proteinExistence type="predicted"/>
<organism evidence="2">
    <name type="scientific">Jonesiaceae bacterium BS-20</name>
    <dbReference type="NCBI Taxonomy" id="3120821"/>
    <lineage>
        <taxon>Bacteria</taxon>
        <taxon>Bacillati</taxon>
        <taxon>Actinomycetota</taxon>
        <taxon>Actinomycetes</taxon>
        <taxon>Micrococcales</taxon>
        <taxon>Jonesiaceae</taxon>
    </lineage>
</organism>
<keyword evidence="1" id="KW-0812">Transmembrane</keyword>
<dbReference type="EMBL" id="CP146203">
    <property type="protein sequence ID" value="XBH22953.1"/>
    <property type="molecule type" value="Genomic_DNA"/>
</dbReference>
<accession>A0AAU7E0D9</accession>
<feature type="transmembrane region" description="Helical" evidence="1">
    <location>
        <begin position="43"/>
        <end position="63"/>
    </location>
</feature>
<feature type="transmembrane region" description="Helical" evidence="1">
    <location>
        <begin position="84"/>
        <end position="102"/>
    </location>
</feature>
<sequence length="159" mass="17536">MKAILKFWREKLWTDLAAAALIANVVTAPNRRFEVDEVTMPTQMGGLIILVGFLLVIFTDALWKTMTGPRATALKQLRGKHVEHSIWLTLGVTLIGATAFELTKGNLLSKPSVTFFIVACAGLWALFSFARLGGTLVHLRRIARLDDQASQLDTPSESK</sequence>
<gene>
    <name evidence="2" type="ORF">V5R04_07000</name>
</gene>
<evidence type="ECO:0000256" key="1">
    <source>
        <dbReference type="SAM" id="Phobius"/>
    </source>
</evidence>
<evidence type="ECO:0000313" key="2">
    <source>
        <dbReference type="EMBL" id="XBH22953.1"/>
    </source>
</evidence>
<keyword evidence="1" id="KW-0472">Membrane</keyword>
<feature type="transmembrane region" description="Helical" evidence="1">
    <location>
        <begin position="114"/>
        <end position="134"/>
    </location>
</feature>
<evidence type="ECO:0008006" key="3">
    <source>
        <dbReference type="Google" id="ProtNLM"/>
    </source>
</evidence>
<protein>
    <recommendedName>
        <fullName evidence="3">Transmembrane protein</fullName>
    </recommendedName>
</protein>
<keyword evidence="1" id="KW-1133">Transmembrane helix</keyword>
<name>A0AAU7E0D9_9MICO</name>
<reference evidence="2" key="1">
    <citation type="submission" date="2024-02" db="EMBL/GenBank/DDBJ databases">
        <title>Tomenella chthoni gen. nov. sp. nov., a member of the family Jonesiaceae isolated from bat guano.</title>
        <authorList>
            <person name="Miller S.L."/>
            <person name="King J."/>
            <person name="Sankaranarayanan K."/>
            <person name="Lawson P.A."/>
        </authorList>
    </citation>
    <scope>NUCLEOTIDE SEQUENCE</scope>
    <source>
        <strain evidence="2">BS-20</strain>
    </source>
</reference>
<dbReference type="AlphaFoldDB" id="A0AAU7E0D9"/>